<feature type="transmembrane region" description="Helical" evidence="5">
    <location>
        <begin position="74"/>
        <end position="97"/>
    </location>
</feature>
<sequence length="153" mass="17349">MKNKTLFVETAWRLLLMLFLYTALDKLFNFADFTIKINNQPFDNRYTTLLSFGIPLVELLICGFLLLHGTRRLGLILSAGLMLVFTIYVALVTFHFYGRLPCSCSAIHEKFTWPQHLAINVVFLLMAILGACFFKSSSAKETGHQTSVHHSTA</sequence>
<protein>
    <submittedName>
        <fullName evidence="7">MauE/DoxX family redox-associated membrane protein</fullName>
    </submittedName>
</protein>
<evidence type="ECO:0000313" key="8">
    <source>
        <dbReference type="Proteomes" id="UP001549749"/>
    </source>
</evidence>
<feature type="transmembrane region" description="Helical" evidence="5">
    <location>
        <begin position="117"/>
        <end position="134"/>
    </location>
</feature>
<gene>
    <name evidence="7" type="ORF">ABR189_25080</name>
</gene>
<dbReference type="EMBL" id="JBEXAC010000002">
    <property type="protein sequence ID" value="MET7000682.1"/>
    <property type="molecule type" value="Genomic_DNA"/>
</dbReference>
<evidence type="ECO:0000256" key="5">
    <source>
        <dbReference type="SAM" id="Phobius"/>
    </source>
</evidence>
<keyword evidence="8" id="KW-1185">Reference proteome</keyword>
<feature type="domain" description="Methylamine utilisation protein MauE" evidence="6">
    <location>
        <begin position="11"/>
        <end position="131"/>
    </location>
</feature>
<evidence type="ECO:0000256" key="3">
    <source>
        <dbReference type="ARBA" id="ARBA00022989"/>
    </source>
</evidence>
<comment type="subcellular location">
    <subcellularLocation>
        <location evidence="1">Membrane</location>
        <topology evidence="1">Multi-pass membrane protein</topology>
    </subcellularLocation>
</comment>
<proteinExistence type="predicted"/>
<name>A0ABV2TCC4_9BACT</name>
<keyword evidence="3 5" id="KW-1133">Transmembrane helix</keyword>
<evidence type="ECO:0000256" key="2">
    <source>
        <dbReference type="ARBA" id="ARBA00022692"/>
    </source>
</evidence>
<reference evidence="7 8" key="1">
    <citation type="submission" date="2024-06" db="EMBL/GenBank/DDBJ databases">
        <title>Chitinophaga defluvii sp. nov., isolated from municipal sewage.</title>
        <authorList>
            <person name="Zhang L."/>
        </authorList>
    </citation>
    <scope>NUCLEOTIDE SEQUENCE [LARGE SCALE GENOMIC DNA]</scope>
    <source>
        <strain evidence="7 8">H8</strain>
    </source>
</reference>
<dbReference type="RefSeq" id="WP_354663235.1">
    <property type="nucleotide sequence ID" value="NZ_JBEXAC010000002.1"/>
</dbReference>
<keyword evidence="2 5" id="KW-0812">Transmembrane</keyword>
<dbReference type="InterPro" id="IPR009908">
    <property type="entry name" value="Methylamine_util_MauE"/>
</dbReference>
<evidence type="ECO:0000256" key="4">
    <source>
        <dbReference type="ARBA" id="ARBA00023136"/>
    </source>
</evidence>
<accession>A0ABV2TCC4</accession>
<dbReference type="Pfam" id="PF07291">
    <property type="entry name" value="MauE"/>
    <property type="match status" value="1"/>
</dbReference>
<dbReference type="Proteomes" id="UP001549749">
    <property type="component" value="Unassembled WGS sequence"/>
</dbReference>
<feature type="transmembrane region" description="Helical" evidence="5">
    <location>
        <begin position="46"/>
        <end position="67"/>
    </location>
</feature>
<keyword evidence="4 5" id="KW-0472">Membrane</keyword>
<evidence type="ECO:0000313" key="7">
    <source>
        <dbReference type="EMBL" id="MET7000682.1"/>
    </source>
</evidence>
<evidence type="ECO:0000259" key="6">
    <source>
        <dbReference type="Pfam" id="PF07291"/>
    </source>
</evidence>
<comment type="caution">
    <text evidence="7">The sequence shown here is derived from an EMBL/GenBank/DDBJ whole genome shotgun (WGS) entry which is preliminary data.</text>
</comment>
<evidence type="ECO:0000256" key="1">
    <source>
        <dbReference type="ARBA" id="ARBA00004141"/>
    </source>
</evidence>
<organism evidence="7 8">
    <name type="scientific">Chitinophaga defluvii</name>
    <dbReference type="NCBI Taxonomy" id="3163343"/>
    <lineage>
        <taxon>Bacteria</taxon>
        <taxon>Pseudomonadati</taxon>
        <taxon>Bacteroidota</taxon>
        <taxon>Chitinophagia</taxon>
        <taxon>Chitinophagales</taxon>
        <taxon>Chitinophagaceae</taxon>
        <taxon>Chitinophaga</taxon>
    </lineage>
</organism>